<comment type="caution">
    <text evidence="2">The sequence shown here is derived from an EMBL/GenBank/DDBJ whole genome shotgun (WGS) entry which is preliminary data.</text>
</comment>
<keyword evidence="3" id="KW-1185">Reference proteome</keyword>
<dbReference type="AlphaFoldDB" id="A0A4U0XSG0"/>
<name>A0A4U0XSG0_9PEZI</name>
<dbReference type="Proteomes" id="UP000309340">
    <property type="component" value="Unassembled WGS sequence"/>
</dbReference>
<dbReference type="OrthoDB" id="3830796at2759"/>
<feature type="region of interest" description="Disordered" evidence="1">
    <location>
        <begin position="1"/>
        <end position="21"/>
    </location>
</feature>
<dbReference type="EMBL" id="NAJQ01000068">
    <property type="protein sequence ID" value="TKA80560.1"/>
    <property type="molecule type" value="Genomic_DNA"/>
</dbReference>
<gene>
    <name evidence="2" type="ORF">B0A55_02015</name>
</gene>
<organism evidence="2 3">
    <name type="scientific">Friedmanniomyces simplex</name>
    <dbReference type="NCBI Taxonomy" id="329884"/>
    <lineage>
        <taxon>Eukaryota</taxon>
        <taxon>Fungi</taxon>
        <taxon>Dikarya</taxon>
        <taxon>Ascomycota</taxon>
        <taxon>Pezizomycotina</taxon>
        <taxon>Dothideomycetes</taxon>
        <taxon>Dothideomycetidae</taxon>
        <taxon>Mycosphaerellales</taxon>
        <taxon>Teratosphaeriaceae</taxon>
        <taxon>Friedmanniomyces</taxon>
    </lineage>
</organism>
<sequence length="299" mass="34316">MAPPKKRQKSSPTTSHPQAASELMLRKKKMSVTELDQSDCEAQPAEHLFRKLPGELRNNIYDLVLPEGSDQIHVPPPPEDLIGKLPGEIRNAIYKVLAPSCAVAADQPDATCVRYGTWRPSSTRPNKYIRWEEPSLLAAVKWIRLEARQVYFQSPIEIAVTTSEIKPACEWLRTVAQSDDDGKCLGRVTFWLSSGSWEDMQSWLPLAQLLREYRFGRPRKRYEEQEGPRASEHVPEVKVVYERHHRIAAALNEVIALGIEAREQDWSNTELEFAYWNWMDGKSNRLLSRKSRQRRSALA</sequence>
<proteinExistence type="predicted"/>
<protein>
    <submittedName>
        <fullName evidence="2">Uncharacterized protein</fullName>
    </submittedName>
</protein>
<reference evidence="2 3" key="1">
    <citation type="submission" date="2017-03" db="EMBL/GenBank/DDBJ databases">
        <title>Genomes of endolithic fungi from Antarctica.</title>
        <authorList>
            <person name="Coleine C."/>
            <person name="Masonjones S."/>
            <person name="Stajich J.E."/>
        </authorList>
    </citation>
    <scope>NUCLEOTIDE SEQUENCE [LARGE SCALE GENOMIC DNA]</scope>
    <source>
        <strain evidence="2 3">CCFEE 5184</strain>
    </source>
</reference>
<evidence type="ECO:0000313" key="3">
    <source>
        <dbReference type="Proteomes" id="UP000309340"/>
    </source>
</evidence>
<evidence type="ECO:0000256" key="1">
    <source>
        <dbReference type="SAM" id="MobiDB-lite"/>
    </source>
</evidence>
<accession>A0A4U0XSG0</accession>
<evidence type="ECO:0000313" key="2">
    <source>
        <dbReference type="EMBL" id="TKA80560.1"/>
    </source>
</evidence>